<protein>
    <submittedName>
        <fullName evidence="4">Lsr2 family protein</fullName>
    </submittedName>
</protein>
<name>A0ABT6C1D6_9ACTN</name>
<gene>
    <name evidence="4" type="ORF">L2299_23475</name>
</gene>
<sequence>MVDDVDGRPIDSEDVHTVEFSVTLPGQRIARYVLDVRPANLAKFERDISKYTSRATKVAADHATTGGRARPSPTRSQAIRQWARDNGYHVSARGRIPLHVVSAFDDTHA</sequence>
<feature type="domain" description="Lsr2 DNA-binding" evidence="3">
    <location>
        <begin position="73"/>
        <end position="105"/>
    </location>
</feature>
<reference evidence="4" key="2">
    <citation type="submission" date="2022-01" db="EMBL/GenBank/DDBJ databases">
        <authorList>
            <person name="Sanchez-Suarez J."/>
            <person name="Villamil L."/>
            <person name="Diaz L.E."/>
        </authorList>
    </citation>
    <scope>NUCLEOTIDE SEQUENCE</scope>
    <source>
        <strain evidence="4">EUFUS-Z928</strain>
    </source>
</reference>
<proteinExistence type="predicted"/>
<evidence type="ECO:0000259" key="3">
    <source>
        <dbReference type="Pfam" id="PF23359"/>
    </source>
</evidence>
<accession>A0ABT6C1D6</accession>
<evidence type="ECO:0000313" key="5">
    <source>
        <dbReference type="Proteomes" id="UP001152308"/>
    </source>
</evidence>
<comment type="caution">
    <text evidence="4">The sequence shown here is derived from an EMBL/GenBank/DDBJ whole genome shotgun (WGS) entry which is preliminary data.</text>
</comment>
<dbReference type="Pfam" id="PF11774">
    <property type="entry name" value="Lsr2"/>
    <property type="match status" value="1"/>
</dbReference>
<dbReference type="InterPro" id="IPR055370">
    <property type="entry name" value="Lsr2_DNA-bd"/>
</dbReference>
<dbReference type="InterPro" id="IPR042261">
    <property type="entry name" value="Lsr2-like_dimerization"/>
</dbReference>
<feature type="domain" description="Lsr2 dimerization" evidence="2">
    <location>
        <begin position="1"/>
        <end position="58"/>
    </location>
</feature>
<dbReference type="Gene3D" id="3.30.60.230">
    <property type="entry name" value="Lsr2, dimerization domain"/>
    <property type="match status" value="1"/>
</dbReference>
<keyword evidence="5" id="KW-1185">Reference proteome</keyword>
<evidence type="ECO:0000259" key="2">
    <source>
        <dbReference type="Pfam" id="PF11774"/>
    </source>
</evidence>
<evidence type="ECO:0000256" key="1">
    <source>
        <dbReference type="ARBA" id="ARBA00023125"/>
    </source>
</evidence>
<reference evidence="4" key="1">
    <citation type="journal article" date="2022" name="Data Brief">
        <title>Draft genome sequence data of Gordonia hongkongensis strain EUFUS-Z928 isolated from the octocoral Eunicea fusca.</title>
        <authorList>
            <person name="Sanchez-Suarez J."/>
            <person name="Diaz L."/>
            <person name="Melo-Bolivar J."/>
            <person name="Villamil L."/>
        </authorList>
    </citation>
    <scope>NUCLEOTIDE SEQUENCE</scope>
    <source>
        <strain evidence="4">EUFUS-Z928</strain>
    </source>
</reference>
<dbReference type="InterPro" id="IPR036625">
    <property type="entry name" value="E3-bd_dom_sf"/>
</dbReference>
<organism evidence="4 5">
    <name type="scientific">Gordonia hongkongensis</name>
    <dbReference type="NCBI Taxonomy" id="1701090"/>
    <lineage>
        <taxon>Bacteria</taxon>
        <taxon>Bacillati</taxon>
        <taxon>Actinomycetota</taxon>
        <taxon>Actinomycetes</taxon>
        <taxon>Mycobacteriales</taxon>
        <taxon>Gordoniaceae</taxon>
        <taxon>Gordonia</taxon>
    </lineage>
</organism>
<dbReference type="Gene3D" id="4.10.320.10">
    <property type="entry name" value="E3-binding domain"/>
    <property type="match status" value="1"/>
</dbReference>
<evidence type="ECO:0000313" key="4">
    <source>
        <dbReference type="EMBL" id="MDF6103993.1"/>
    </source>
</evidence>
<dbReference type="EMBL" id="JAKJLQ010000042">
    <property type="protein sequence ID" value="MDF6103993.1"/>
    <property type="molecule type" value="Genomic_DNA"/>
</dbReference>
<dbReference type="InterPro" id="IPR024412">
    <property type="entry name" value="Lsr2_dim_dom"/>
</dbReference>
<keyword evidence="1" id="KW-0238">DNA-binding</keyword>
<dbReference type="Proteomes" id="UP001152308">
    <property type="component" value="Unassembled WGS sequence"/>
</dbReference>
<dbReference type="Pfam" id="PF23359">
    <property type="entry name" value="Lsr2_DNA-bd"/>
    <property type="match status" value="1"/>
</dbReference>